<dbReference type="Gene3D" id="1.20.1540.10">
    <property type="entry name" value="Rhomboid-like"/>
    <property type="match status" value="1"/>
</dbReference>
<evidence type="ECO:0000259" key="8">
    <source>
        <dbReference type="Pfam" id="PF01694"/>
    </source>
</evidence>
<feature type="domain" description="Peptidase S54 rhomboid" evidence="8">
    <location>
        <begin position="120"/>
        <end position="270"/>
    </location>
</feature>
<feature type="transmembrane region" description="Helical" evidence="7">
    <location>
        <begin position="251"/>
        <end position="269"/>
    </location>
</feature>
<evidence type="ECO:0000256" key="6">
    <source>
        <dbReference type="ARBA" id="ARBA00023136"/>
    </source>
</evidence>
<dbReference type="PANTHER" id="PTHR43731">
    <property type="entry name" value="RHOMBOID PROTEASE"/>
    <property type="match status" value="1"/>
</dbReference>
<dbReference type="InterPro" id="IPR035952">
    <property type="entry name" value="Rhomboid-like_sf"/>
</dbReference>
<proteinExistence type="inferred from homology"/>
<dbReference type="InterPro" id="IPR050925">
    <property type="entry name" value="Rhomboid_protease_S54"/>
</dbReference>
<protein>
    <recommendedName>
        <fullName evidence="8">Peptidase S54 rhomboid domain-containing protein</fullName>
    </recommendedName>
</protein>
<organism evidence="9 10">
    <name type="scientific">Bimuria novae-zelandiae CBS 107.79</name>
    <dbReference type="NCBI Taxonomy" id="1447943"/>
    <lineage>
        <taxon>Eukaryota</taxon>
        <taxon>Fungi</taxon>
        <taxon>Dikarya</taxon>
        <taxon>Ascomycota</taxon>
        <taxon>Pezizomycotina</taxon>
        <taxon>Dothideomycetes</taxon>
        <taxon>Pleosporomycetidae</taxon>
        <taxon>Pleosporales</taxon>
        <taxon>Massarineae</taxon>
        <taxon>Didymosphaeriaceae</taxon>
        <taxon>Bimuria</taxon>
    </lineage>
</organism>
<comment type="subcellular location">
    <subcellularLocation>
        <location evidence="1">Membrane</location>
        <topology evidence="1">Multi-pass membrane protein</topology>
    </subcellularLocation>
</comment>
<evidence type="ECO:0000256" key="2">
    <source>
        <dbReference type="ARBA" id="ARBA00009045"/>
    </source>
</evidence>
<dbReference type="SUPFAM" id="SSF144091">
    <property type="entry name" value="Rhomboid-like"/>
    <property type="match status" value="1"/>
</dbReference>
<evidence type="ECO:0000256" key="3">
    <source>
        <dbReference type="ARBA" id="ARBA00022692"/>
    </source>
</evidence>
<keyword evidence="10" id="KW-1185">Reference proteome</keyword>
<dbReference type="EMBL" id="ML976690">
    <property type="protein sequence ID" value="KAF1972027.1"/>
    <property type="molecule type" value="Genomic_DNA"/>
</dbReference>
<accession>A0A6A5VFJ0</accession>
<dbReference type="Proteomes" id="UP000800036">
    <property type="component" value="Unassembled WGS sequence"/>
</dbReference>
<name>A0A6A5VFJ0_9PLEO</name>
<dbReference type="InterPro" id="IPR022764">
    <property type="entry name" value="Peptidase_S54_rhomboid_dom"/>
</dbReference>
<evidence type="ECO:0000256" key="5">
    <source>
        <dbReference type="ARBA" id="ARBA00022989"/>
    </source>
</evidence>
<evidence type="ECO:0000313" key="10">
    <source>
        <dbReference type="Proteomes" id="UP000800036"/>
    </source>
</evidence>
<dbReference type="Pfam" id="PF01694">
    <property type="entry name" value="Rhomboid"/>
    <property type="match status" value="1"/>
</dbReference>
<dbReference type="GO" id="GO:0006465">
    <property type="term" value="P:signal peptide processing"/>
    <property type="evidence" value="ECO:0007669"/>
    <property type="project" value="TreeGrafter"/>
</dbReference>
<keyword evidence="6 7" id="KW-0472">Membrane</keyword>
<comment type="similarity">
    <text evidence="2">Belongs to the peptidase S54 family.</text>
</comment>
<sequence length="318" mass="35120">MWWFVPAAGAAWLLSASQDAAPARPMIALWKPGLWALSASTTTFVGLAAMQGLHDRLTDGSYSRTLAERKRQYVMYRTTSPSLVTHGGLSLTVVGLNLAAYSYCRQRPGNILQLADGHNSEHWTLLTAAFCHMDSAHLCTNMATLIPEIPHALEACGQSPYQFVAFYVSAAIFSSYAQRCVAYSRWSQSWISRFDFTAPLGVGASGVARAVFAASCFTQSWSSPSFIFSALTLSRQVMGDIEGLLRSRESIGFAAHLAGAAFGVAYAYFDANYYLWKKLVRFFRGLDGKRDRPRRPNQTEEHGDLSLDELVRRLNSSN</sequence>
<dbReference type="PANTHER" id="PTHR43731:SF14">
    <property type="entry name" value="PRESENILIN-ASSOCIATED RHOMBOID-LIKE PROTEIN, MITOCHONDRIAL"/>
    <property type="match status" value="1"/>
</dbReference>
<dbReference type="GO" id="GO:0004252">
    <property type="term" value="F:serine-type endopeptidase activity"/>
    <property type="evidence" value="ECO:0007669"/>
    <property type="project" value="InterPro"/>
</dbReference>
<gene>
    <name evidence="9" type="ORF">BU23DRAFT_569511</name>
</gene>
<dbReference type="AlphaFoldDB" id="A0A6A5VFJ0"/>
<keyword evidence="4" id="KW-0378">Hydrolase</keyword>
<reference evidence="9" key="1">
    <citation type="journal article" date="2020" name="Stud. Mycol.">
        <title>101 Dothideomycetes genomes: a test case for predicting lifestyles and emergence of pathogens.</title>
        <authorList>
            <person name="Haridas S."/>
            <person name="Albert R."/>
            <person name="Binder M."/>
            <person name="Bloem J."/>
            <person name="Labutti K."/>
            <person name="Salamov A."/>
            <person name="Andreopoulos B."/>
            <person name="Baker S."/>
            <person name="Barry K."/>
            <person name="Bills G."/>
            <person name="Bluhm B."/>
            <person name="Cannon C."/>
            <person name="Castanera R."/>
            <person name="Culley D."/>
            <person name="Daum C."/>
            <person name="Ezra D."/>
            <person name="Gonzalez J."/>
            <person name="Henrissat B."/>
            <person name="Kuo A."/>
            <person name="Liang C."/>
            <person name="Lipzen A."/>
            <person name="Lutzoni F."/>
            <person name="Magnuson J."/>
            <person name="Mondo S."/>
            <person name="Nolan M."/>
            <person name="Ohm R."/>
            <person name="Pangilinan J."/>
            <person name="Park H.-J."/>
            <person name="Ramirez L."/>
            <person name="Alfaro M."/>
            <person name="Sun H."/>
            <person name="Tritt A."/>
            <person name="Yoshinaga Y."/>
            <person name="Zwiers L.-H."/>
            <person name="Turgeon B."/>
            <person name="Goodwin S."/>
            <person name="Spatafora J."/>
            <person name="Crous P."/>
            <person name="Grigoriev I."/>
        </authorList>
    </citation>
    <scope>NUCLEOTIDE SEQUENCE</scope>
    <source>
        <strain evidence="9">CBS 107.79</strain>
    </source>
</reference>
<keyword evidence="5 7" id="KW-1133">Transmembrane helix</keyword>
<dbReference type="GO" id="GO:0016020">
    <property type="term" value="C:membrane"/>
    <property type="evidence" value="ECO:0007669"/>
    <property type="project" value="UniProtKB-SubCell"/>
</dbReference>
<evidence type="ECO:0000256" key="1">
    <source>
        <dbReference type="ARBA" id="ARBA00004141"/>
    </source>
</evidence>
<keyword evidence="3 7" id="KW-0812">Transmembrane</keyword>
<dbReference type="OrthoDB" id="418595at2759"/>
<evidence type="ECO:0000256" key="7">
    <source>
        <dbReference type="SAM" id="Phobius"/>
    </source>
</evidence>
<evidence type="ECO:0000256" key="4">
    <source>
        <dbReference type="ARBA" id="ARBA00022801"/>
    </source>
</evidence>
<evidence type="ECO:0000313" key="9">
    <source>
        <dbReference type="EMBL" id="KAF1972027.1"/>
    </source>
</evidence>